<accession>A0A9P7F656</accession>
<reference evidence="1" key="1">
    <citation type="journal article" date="2020" name="New Phytol.">
        <title>Comparative genomics reveals dynamic genome evolution in host specialist ectomycorrhizal fungi.</title>
        <authorList>
            <person name="Lofgren L.A."/>
            <person name="Nguyen N.H."/>
            <person name="Vilgalys R."/>
            <person name="Ruytinx J."/>
            <person name="Liao H.L."/>
            <person name="Branco S."/>
            <person name="Kuo A."/>
            <person name="LaButti K."/>
            <person name="Lipzen A."/>
            <person name="Andreopoulos W."/>
            <person name="Pangilinan J."/>
            <person name="Riley R."/>
            <person name="Hundley H."/>
            <person name="Na H."/>
            <person name="Barry K."/>
            <person name="Grigoriev I.V."/>
            <person name="Stajich J.E."/>
            <person name="Kennedy P.G."/>
        </authorList>
    </citation>
    <scope>NUCLEOTIDE SEQUENCE</scope>
    <source>
        <strain evidence="1">FC423</strain>
    </source>
</reference>
<dbReference type="GeneID" id="64699822"/>
<dbReference type="OrthoDB" id="407410at2759"/>
<evidence type="ECO:0000313" key="1">
    <source>
        <dbReference type="EMBL" id="KAG2107293.1"/>
    </source>
</evidence>
<sequence length="264" mass="29718">MILLASSSLMTEAILPCSDDTDLVIYRVQPAVAATPMITSVSCAVLPLPNYINTSAYCKPAPKDRLLSKSLASPSRYSSHWIGIRACVYQLPATIDNFVVLVYKPPCCTYSVVSHEPLNCDRMDYGNHGSDYQCCCRSVPFNQHLATVVHTPWIYRTYHHTNRLIYTDIWFRIWTLKCSHWSHNPRSGQLPCRSQRKRHERSCCKSIYFPPALATLDHNLQVFAQIMGFSTCFSVSMVEFFLGIGIAGSYAILQTGGELCILYG</sequence>
<organism evidence="1 2">
    <name type="scientific">Suillus discolor</name>
    <dbReference type="NCBI Taxonomy" id="1912936"/>
    <lineage>
        <taxon>Eukaryota</taxon>
        <taxon>Fungi</taxon>
        <taxon>Dikarya</taxon>
        <taxon>Basidiomycota</taxon>
        <taxon>Agaricomycotina</taxon>
        <taxon>Agaricomycetes</taxon>
        <taxon>Agaricomycetidae</taxon>
        <taxon>Boletales</taxon>
        <taxon>Suillineae</taxon>
        <taxon>Suillaceae</taxon>
        <taxon>Suillus</taxon>
    </lineage>
</organism>
<proteinExistence type="predicted"/>
<dbReference type="RefSeq" id="XP_041292171.1">
    <property type="nucleotide sequence ID" value="XM_041437563.1"/>
</dbReference>
<dbReference type="AlphaFoldDB" id="A0A9P7F656"/>
<comment type="caution">
    <text evidence="1">The sequence shown here is derived from an EMBL/GenBank/DDBJ whole genome shotgun (WGS) entry which is preliminary data.</text>
</comment>
<dbReference type="Proteomes" id="UP000823399">
    <property type="component" value="Unassembled WGS sequence"/>
</dbReference>
<protein>
    <submittedName>
        <fullName evidence="1">Uncharacterized protein</fullName>
    </submittedName>
</protein>
<keyword evidence="2" id="KW-1185">Reference proteome</keyword>
<evidence type="ECO:0000313" key="2">
    <source>
        <dbReference type="Proteomes" id="UP000823399"/>
    </source>
</evidence>
<gene>
    <name evidence="1" type="ORF">F5147DRAFT_698539</name>
</gene>
<name>A0A9P7F656_9AGAM</name>
<dbReference type="EMBL" id="JABBWM010000032">
    <property type="protein sequence ID" value="KAG2107293.1"/>
    <property type="molecule type" value="Genomic_DNA"/>
</dbReference>